<accession>A0A1G1TLI5</accession>
<keyword evidence="3" id="KW-1015">Disulfide bond</keyword>
<dbReference type="Gene3D" id="3.40.30.10">
    <property type="entry name" value="Glutaredoxin"/>
    <property type="match status" value="1"/>
</dbReference>
<dbReference type="GO" id="GO:0046872">
    <property type="term" value="F:metal ion binding"/>
    <property type="evidence" value="ECO:0007669"/>
    <property type="project" value="UniProtKB-KW"/>
</dbReference>
<comment type="caution">
    <text evidence="5">The sequence shown here is derived from an EMBL/GenBank/DDBJ whole genome shotgun (WGS) entry which is preliminary data.</text>
</comment>
<dbReference type="EMBL" id="MDZA01000036">
    <property type="protein sequence ID" value="OGX91744.1"/>
    <property type="molecule type" value="Genomic_DNA"/>
</dbReference>
<feature type="disulfide bond" description="Redox-active" evidence="3">
    <location>
        <begin position="86"/>
        <end position="90"/>
    </location>
</feature>
<comment type="similarity">
    <text evidence="1">Belongs to the SCO1/2 family.</text>
</comment>
<evidence type="ECO:0000256" key="4">
    <source>
        <dbReference type="SAM" id="SignalP"/>
    </source>
</evidence>
<feature type="chain" id="PRO_5009579745" description="Electron transporter SenC" evidence="4">
    <location>
        <begin position="25"/>
        <end position="230"/>
    </location>
</feature>
<dbReference type="Proteomes" id="UP000177506">
    <property type="component" value="Unassembled WGS sequence"/>
</dbReference>
<dbReference type="PANTHER" id="PTHR12151">
    <property type="entry name" value="ELECTRON TRANSPORT PROTIN SCO1/SENC FAMILY MEMBER"/>
    <property type="match status" value="1"/>
</dbReference>
<evidence type="ECO:0000313" key="5">
    <source>
        <dbReference type="EMBL" id="OGX91744.1"/>
    </source>
</evidence>
<proteinExistence type="inferred from homology"/>
<organism evidence="5 6">
    <name type="scientific">Hymenobacter coccineus</name>
    <dbReference type="NCBI Taxonomy" id="1908235"/>
    <lineage>
        <taxon>Bacteria</taxon>
        <taxon>Pseudomonadati</taxon>
        <taxon>Bacteroidota</taxon>
        <taxon>Cytophagia</taxon>
        <taxon>Cytophagales</taxon>
        <taxon>Hymenobacteraceae</taxon>
        <taxon>Hymenobacter</taxon>
    </lineage>
</organism>
<keyword evidence="2" id="KW-0479">Metal-binding</keyword>
<dbReference type="SUPFAM" id="SSF52833">
    <property type="entry name" value="Thioredoxin-like"/>
    <property type="match status" value="1"/>
</dbReference>
<dbReference type="CDD" id="cd02968">
    <property type="entry name" value="SCO"/>
    <property type="match status" value="1"/>
</dbReference>
<sequence>MSNRFWLAPALAAALLTACSGPSADQAARLPILGERDVRPNPNGGPADTIFATAPAFAAVDQAGQPVTNQTFAGRAYITDFFFATCPGICPKMNGALLSVFKPYATDPRVAFVSFTIDPAHDSLPVLDDYAQRLGVTDAKRWHFVTTGHSATARDTVYGLAKGFFTAAQPDKEAPGGFAHNGTFALVDDQGHVRGLYDSLDANEVARLQKELPVLLAEIAERHPKATAAK</sequence>
<feature type="signal peptide" evidence="4">
    <location>
        <begin position="1"/>
        <end position="24"/>
    </location>
</feature>
<feature type="binding site" evidence="2">
    <location>
        <position position="90"/>
    </location>
    <ligand>
        <name>Cu cation</name>
        <dbReference type="ChEBI" id="CHEBI:23378"/>
    </ligand>
</feature>
<evidence type="ECO:0000256" key="3">
    <source>
        <dbReference type="PIRSR" id="PIRSR603782-2"/>
    </source>
</evidence>
<keyword evidence="2" id="KW-0186">Copper</keyword>
<dbReference type="OrthoDB" id="9811998at2"/>
<keyword evidence="4" id="KW-0732">Signal</keyword>
<name>A0A1G1TLI5_9BACT</name>
<dbReference type="InterPro" id="IPR003782">
    <property type="entry name" value="SCO1/SenC"/>
</dbReference>
<dbReference type="PANTHER" id="PTHR12151:SF25">
    <property type="entry name" value="LINALOOL DEHYDRATASE_ISOMERASE DOMAIN-CONTAINING PROTEIN"/>
    <property type="match status" value="1"/>
</dbReference>
<keyword evidence="6" id="KW-1185">Reference proteome</keyword>
<dbReference type="Pfam" id="PF02630">
    <property type="entry name" value="SCO1-SenC"/>
    <property type="match status" value="1"/>
</dbReference>
<dbReference type="PROSITE" id="PS51257">
    <property type="entry name" value="PROKAR_LIPOPROTEIN"/>
    <property type="match status" value="1"/>
</dbReference>
<reference evidence="5 6" key="1">
    <citation type="submission" date="2016-08" db="EMBL/GenBank/DDBJ databases">
        <title>Hymenobacter coccineus sp. nov., Hymenobacter lapidarius sp. nov. and Hymenobacter glacialis sp. nov., isolated from Antarctic soil.</title>
        <authorList>
            <person name="Sedlacek I."/>
            <person name="Kralova S."/>
            <person name="Kyrova K."/>
            <person name="Maslanova I."/>
            <person name="Stankova E."/>
            <person name="Vrbovska V."/>
            <person name="Nemec M."/>
            <person name="Bartak M."/>
            <person name="Svec P."/>
            <person name="Busse H.-J."/>
            <person name="Pantucek R."/>
        </authorList>
    </citation>
    <scope>NUCLEOTIDE SEQUENCE [LARGE SCALE GENOMIC DNA]</scope>
    <source>
        <strain evidence="5 6">CCM 8649</strain>
    </source>
</reference>
<dbReference type="InterPro" id="IPR036249">
    <property type="entry name" value="Thioredoxin-like_sf"/>
</dbReference>
<evidence type="ECO:0000256" key="1">
    <source>
        <dbReference type="ARBA" id="ARBA00010996"/>
    </source>
</evidence>
<feature type="binding site" evidence="2">
    <location>
        <position position="86"/>
    </location>
    <ligand>
        <name>Cu cation</name>
        <dbReference type="ChEBI" id="CHEBI:23378"/>
    </ligand>
</feature>
<gene>
    <name evidence="5" type="ORF">BEN49_18640</name>
</gene>
<evidence type="ECO:0008006" key="7">
    <source>
        <dbReference type="Google" id="ProtNLM"/>
    </source>
</evidence>
<evidence type="ECO:0000256" key="2">
    <source>
        <dbReference type="PIRSR" id="PIRSR603782-1"/>
    </source>
</evidence>
<feature type="binding site" evidence="2">
    <location>
        <position position="180"/>
    </location>
    <ligand>
        <name>Cu cation</name>
        <dbReference type="ChEBI" id="CHEBI:23378"/>
    </ligand>
</feature>
<evidence type="ECO:0000313" key="6">
    <source>
        <dbReference type="Proteomes" id="UP000177506"/>
    </source>
</evidence>
<dbReference type="RefSeq" id="WP_070740606.1">
    <property type="nucleotide sequence ID" value="NZ_MDZA01000036.1"/>
</dbReference>
<protein>
    <recommendedName>
        <fullName evidence="7">Electron transporter SenC</fullName>
    </recommendedName>
</protein>
<dbReference type="AlphaFoldDB" id="A0A1G1TLI5"/>